<dbReference type="Gene3D" id="2.60.40.4270">
    <property type="entry name" value="Listeria-Bacteroides repeat domain"/>
    <property type="match status" value="2"/>
</dbReference>
<dbReference type="STRING" id="1688.BCUN_0551"/>
<dbReference type="GO" id="GO:0030313">
    <property type="term" value="C:cell envelope"/>
    <property type="evidence" value="ECO:0007669"/>
    <property type="project" value="UniProtKB-SubCell"/>
</dbReference>
<name>A0A087B4U9_9BIFI</name>
<organism evidence="3 4">
    <name type="scientific">Bifidobacterium cuniculi</name>
    <dbReference type="NCBI Taxonomy" id="1688"/>
    <lineage>
        <taxon>Bacteria</taxon>
        <taxon>Bacillati</taxon>
        <taxon>Actinomycetota</taxon>
        <taxon>Actinomycetes</taxon>
        <taxon>Bifidobacteriales</taxon>
        <taxon>Bifidobacteriaceae</taxon>
        <taxon>Bifidobacterium</taxon>
    </lineage>
</organism>
<sequence length="588" mass="63532">MNTSTPSRLPRCVAAMLALIIAVPVALMGVGVAAAAPFVPMGHTSEGLPIYDLQETLARPEYSNVQIDTTNVTKENVINVNGFEVDTSGTYTGWIRWRPTKKNASLRVTNIGTYRTSDGKPHQLQGDFIVNDYQKAVFSIDGPAQGSNAHGTWFGAGGDYKYPGTVAKYMDYTLRLLDENGNPMPENIKGLAGFQDLDGEPNNGPKEGVQLLGGFDGAYVRRDTHLAQYGFNGWNGGMDPNNNLFDDHAQKHYLGVTFAGNTLKLRYDTVGGRQASVQPIKALVAYELKYDPNAPDTNNGVPVMDGDGIPTQGVKNGCLVYYVGGDTINLATGAKDGDCWDSSQLTRPGYTFKGWSPDRNASAPQAQITMPHENTTVYAIWVKNVRFTYDADKPAEYTGSMPGVPDAREFSPGATVPNTSPWKTGATNIIRGWRFDGWKTGRDDTSAAYGFDTTPITQDTTVYGSWTPLTINLHYDANGGEGSHPSQNTRWDTTVTIPNDVNGSFHRDGFTLTGWNTQADGKGTAYQPGKGVPMVDHDVTLYAQWAPLATTMPETGSATLAWLIGGGALVLLIAVGAGVCVWKLRRKA</sequence>
<dbReference type="InterPro" id="IPR042229">
    <property type="entry name" value="Listeria/Bacterioides_rpt_sf"/>
</dbReference>
<dbReference type="Pfam" id="PF09479">
    <property type="entry name" value="Flg_new"/>
    <property type="match status" value="2"/>
</dbReference>
<evidence type="ECO:0000256" key="2">
    <source>
        <dbReference type="SAM" id="Phobius"/>
    </source>
</evidence>
<evidence type="ECO:0000313" key="3">
    <source>
        <dbReference type="EMBL" id="KFI66049.1"/>
    </source>
</evidence>
<keyword evidence="4" id="KW-1185">Reference proteome</keyword>
<gene>
    <name evidence="3" type="ORF">BCUN_0551</name>
</gene>
<dbReference type="InterPro" id="IPR013378">
    <property type="entry name" value="InlB-like_B-rpt"/>
</dbReference>
<keyword evidence="2" id="KW-1133">Transmembrane helix</keyword>
<evidence type="ECO:0000313" key="4">
    <source>
        <dbReference type="Proteomes" id="UP000029067"/>
    </source>
</evidence>
<dbReference type="AlphaFoldDB" id="A0A087B4U9"/>
<dbReference type="OrthoDB" id="3240627at2"/>
<evidence type="ECO:0000256" key="1">
    <source>
        <dbReference type="ARBA" id="ARBA00004196"/>
    </source>
</evidence>
<dbReference type="eggNOG" id="COG4886">
    <property type="taxonomic scope" value="Bacteria"/>
</dbReference>
<dbReference type="NCBIfam" id="TIGR02543">
    <property type="entry name" value="List_Bact_rpt"/>
    <property type="match status" value="1"/>
</dbReference>
<dbReference type="RefSeq" id="WP_152598049.1">
    <property type="nucleotide sequence ID" value="NZ_JGYV01000001.1"/>
</dbReference>
<feature type="transmembrane region" description="Helical" evidence="2">
    <location>
        <begin position="560"/>
        <end position="582"/>
    </location>
</feature>
<proteinExistence type="predicted"/>
<keyword evidence="2" id="KW-0812">Transmembrane</keyword>
<comment type="subcellular location">
    <subcellularLocation>
        <location evidence="1">Cell envelope</location>
    </subcellularLocation>
</comment>
<dbReference type="Proteomes" id="UP000029067">
    <property type="component" value="Unassembled WGS sequence"/>
</dbReference>
<dbReference type="EMBL" id="JGYV01000001">
    <property type="protein sequence ID" value="KFI66049.1"/>
    <property type="molecule type" value="Genomic_DNA"/>
</dbReference>
<protein>
    <submittedName>
        <fullName evidence="3">Repeat, TIGR02543 family</fullName>
    </submittedName>
</protein>
<accession>A0A087B4U9</accession>
<keyword evidence="2" id="KW-0472">Membrane</keyword>
<reference evidence="3 4" key="1">
    <citation type="submission" date="2014-03" db="EMBL/GenBank/DDBJ databases">
        <title>Genomics of Bifidobacteria.</title>
        <authorList>
            <person name="Ventura M."/>
            <person name="Milani C."/>
            <person name="Lugli G.A."/>
        </authorList>
    </citation>
    <scope>NUCLEOTIDE SEQUENCE [LARGE SCALE GENOMIC DNA]</scope>
    <source>
        <strain evidence="3 4">LMG 10738</strain>
    </source>
</reference>
<comment type="caution">
    <text evidence="3">The sequence shown here is derived from an EMBL/GenBank/DDBJ whole genome shotgun (WGS) entry which is preliminary data.</text>
</comment>